<proteinExistence type="predicted"/>
<dbReference type="EMBL" id="VBUC01000032">
    <property type="protein sequence ID" value="TLS96317.1"/>
    <property type="molecule type" value="Genomic_DNA"/>
</dbReference>
<evidence type="ECO:0000313" key="1">
    <source>
        <dbReference type="EMBL" id="TLS96317.1"/>
    </source>
</evidence>
<comment type="caution">
    <text evidence="1">The sequence shown here is derived from an EMBL/GenBank/DDBJ whole genome shotgun (WGS) entry which is preliminary data.</text>
</comment>
<accession>A0ABY2V2I8</accession>
<dbReference type="InterPro" id="IPR029052">
    <property type="entry name" value="Metallo-depent_PP-like"/>
</dbReference>
<reference evidence="1 2" key="1">
    <citation type="submission" date="2019-05" db="EMBL/GenBank/DDBJ databases">
        <title>Arcobacter cibarius and Arcobacter thereius providing challenges in identification an antibiotic susceptibility and Quinolone resistance.</title>
        <authorList>
            <person name="Busch A."/>
            <person name="Hanel I."/>
            <person name="Hotzel H."/>
            <person name="Tomaso H."/>
        </authorList>
    </citation>
    <scope>NUCLEOTIDE SEQUENCE [LARGE SCALE GENOMIC DNA]</scope>
    <source>
        <strain evidence="1 2">16CS0831-2</strain>
    </source>
</reference>
<gene>
    <name evidence="1" type="ORF">FE247_09990</name>
</gene>
<dbReference type="RefSeq" id="WP_138140194.1">
    <property type="nucleotide sequence ID" value="NZ_VBUC01000032.1"/>
</dbReference>
<sequence>MAKFFASRHVDDKVVAMPDSLLYAANVYKRDVELFYMGVIDGSDPYGDIIKAGPVKNFTSAPTVVPDVKRRSLTKLEWTKEFFNTTSEPKGHGFNLVSKDKPVDFGCYSFMPKSNIPIKIICLDNTQREDDNDPSIHGRGFLDEDRWNWLKKELADGTKNDQLMIITWHIPIGVMPYKEYNNDKDTYMDWYENTRGGTIENAVTLKGLIDELHSHPNFLMWRQDIDT</sequence>
<dbReference type="Proteomes" id="UP000305417">
    <property type="component" value="Unassembled WGS sequence"/>
</dbReference>
<organism evidence="1 2">
    <name type="scientific">Aliarcobacter cibarius</name>
    <dbReference type="NCBI Taxonomy" id="255507"/>
    <lineage>
        <taxon>Bacteria</taxon>
        <taxon>Pseudomonadati</taxon>
        <taxon>Campylobacterota</taxon>
        <taxon>Epsilonproteobacteria</taxon>
        <taxon>Campylobacterales</taxon>
        <taxon>Arcobacteraceae</taxon>
        <taxon>Aliarcobacter</taxon>
    </lineage>
</organism>
<keyword evidence="2" id="KW-1185">Reference proteome</keyword>
<evidence type="ECO:0000313" key="2">
    <source>
        <dbReference type="Proteomes" id="UP000305417"/>
    </source>
</evidence>
<name>A0ABY2V2I8_9BACT</name>
<protein>
    <submittedName>
        <fullName evidence="1">Uncharacterized protein</fullName>
    </submittedName>
</protein>
<dbReference type="SUPFAM" id="SSF56300">
    <property type="entry name" value="Metallo-dependent phosphatases"/>
    <property type="match status" value="1"/>
</dbReference>